<dbReference type="RefSeq" id="WP_157543191.1">
    <property type="nucleotide sequence ID" value="NZ_WQLA01000007.1"/>
</dbReference>
<name>A0A6I4IR41_9SPHI</name>
<sequence>MKTKFIAILVLLLSIAVASCKKESKASKSQKELEGTWIAVNNISSVAGARVRVVFGPKNMAAFTNYYIDENTGAIKSYNSKQISKYRIVGENGLELYDIIPYTKESNATVTNEDNLVKGAMLQSTQPYSFRFNDTRTKLNLNIICGPNAHCISPQEYLKQ</sequence>
<keyword evidence="3" id="KW-1185">Reference proteome</keyword>
<accession>A0A6I4IR41</accession>
<dbReference type="Proteomes" id="UP000434850">
    <property type="component" value="Unassembled WGS sequence"/>
</dbReference>
<comment type="caution">
    <text evidence="2">The sequence shown here is derived from an EMBL/GenBank/DDBJ whole genome shotgun (WGS) entry which is preliminary data.</text>
</comment>
<reference evidence="2 3" key="1">
    <citation type="submission" date="2019-12" db="EMBL/GenBank/DDBJ databases">
        <title>Mucilaginibacter sp. HME9299 genome sequencing and assembly.</title>
        <authorList>
            <person name="Kang H."/>
            <person name="Kim H."/>
            <person name="Joh K."/>
        </authorList>
    </citation>
    <scope>NUCLEOTIDE SEQUENCE [LARGE SCALE GENOMIC DNA]</scope>
    <source>
        <strain evidence="2 3">HME9299</strain>
    </source>
</reference>
<keyword evidence="1" id="KW-0732">Signal</keyword>
<dbReference type="EMBL" id="WQLA01000007">
    <property type="protein sequence ID" value="MVN92883.1"/>
    <property type="molecule type" value="Genomic_DNA"/>
</dbReference>
<dbReference type="AlphaFoldDB" id="A0A6I4IR41"/>
<evidence type="ECO:0000256" key="1">
    <source>
        <dbReference type="SAM" id="SignalP"/>
    </source>
</evidence>
<evidence type="ECO:0000313" key="3">
    <source>
        <dbReference type="Proteomes" id="UP000434850"/>
    </source>
</evidence>
<gene>
    <name evidence="2" type="ORF">GO816_17250</name>
</gene>
<feature type="signal peptide" evidence="1">
    <location>
        <begin position="1"/>
        <end position="18"/>
    </location>
</feature>
<proteinExistence type="predicted"/>
<protein>
    <recommendedName>
        <fullName evidence="4">Lipocalin-like domain-containing protein</fullName>
    </recommendedName>
</protein>
<feature type="chain" id="PRO_5026008531" description="Lipocalin-like domain-containing protein" evidence="1">
    <location>
        <begin position="19"/>
        <end position="160"/>
    </location>
</feature>
<evidence type="ECO:0000313" key="2">
    <source>
        <dbReference type="EMBL" id="MVN92883.1"/>
    </source>
</evidence>
<dbReference type="PROSITE" id="PS51257">
    <property type="entry name" value="PROKAR_LIPOPROTEIN"/>
    <property type="match status" value="1"/>
</dbReference>
<organism evidence="2 3">
    <name type="scientific">Mucilaginibacter aquatilis</name>
    <dbReference type="NCBI Taxonomy" id="1517760"/>
    <lineage>
        <taxon>Bacteria</taxon>
        <taxon>Pseudomonadati</taxon>
        <taxon>Bacteroidota</taxon>
        <taxon>Sphingobacteriia</taxon>
        <taxon>Sphingobacteriales</taxon>
        <taxon>Sphingobacteriaceae</taxon>
        <taxon>Mucilaginibacter</taxon>
    </lineage>
</organism>
<evidence type="ECO:0008006" key="4">
    <source>
        <dbReference type="Google" id="ProtNLM"/>
    </source>
</evidence>